<dbReference type="InParanoid" id="A0A067MCT6"/>
<keyword evidence="2" id="KW-1133">Transmembrane helix</keyword>
<proteinExistence type="predicted"/>
<keyword evidence="4" id="KW-1185">Reference proteome</keyword>
<protein>
    <submittedName>
        <fullName evidence="3">Uncharacterized protein</fullName>
    </submittedName>
</protein>
<feature type="transmembrane region" description="Helical" evidence="2">
    <location>
        <begin position="78"/>
        <end position="95"/>
    </location>
</feature>
<feature type="transmembrane region" description="Helical" evidence="2">
    <location>
        <begin position="107"/>
        <end position="131"/>
    </location>
</feature>
<keyword evidence="2" id="KW-0472">Membrane</keyword>
<feature type="transmembrane region" description="Helical" evidence="2">
    <location>
        <begin position="637"/>
        <end position="662"/>
    </location>
</feature>
<evidence type="ECO:0000256" key="2">
    <source>
        <dbReference type="SAM" id="Phobius"/>
    </source>
</evidence>
<dbReference type="EMBL" id="KL198050">
    <property type="protein sequence ID" value="KDQ12525.1"/>
    <property type="molecule type" value="Genomic_DNA"/>
</dbReference>
<dbReference type="Proteomes" id="UP000027195">
    <property type="component" value="Unassembled WGS sequence"/>
</dbReference>
<dbReference type="OrthoDB" id="8191639at2759"/>
<evidence type="ECO:0000313" key="3">
    <source>
        <dbReference type="EMBL" id="KDQ12525.1"/>
    </source>
</evidence>
<feature type="region of interest" description="Disordered" evidence="1">
    <location>
        <begin position="25"/>
        <end position="60"/>
    </location>
</feature>
<feature type="transmembrane region" description="Helical" evidence="2">
    <location>
        <begin position="190"/>
        <end position="214"/>
    </location>
</feature>
<dbReference type="STRING" id="930990.A0A067MCT6"/>
<gene>
    <name evidence="3" type="ORF">BOTBODRAFT_34491</name>
</gene>
<dbReference type="AlphaFoldDB" id="A0A067MCT6"/>
<reference evidence="4" key="1">
    <citation type="journal article" date="2014" name="Proc. Natl. Acad. Sci. U.S.A.">
        <title>Extensive sampling of basidiomycete genomes demonstrates inadequacy of the white-rot/brown-rot paradigm for wood decay fungi.</title>
        <authorList>
            <person name="Riley R."/>
            <person name="Salamov A.A."/>
            <person name="Brown D.W."/>
            <person name="Nagy L.G."/>
            <person name="Floudas D."/>
            <person name="Held B.W."/>
            <person name="Levasseur A."/>
            <person name="Lombard V."/>
            <person name="Morin E."/>
            <person name="Otillar R."/>
            <person name="Lindquist E.A."/>
            <person name="Sun H."/>
            <person name="LaButti K.M."/>
            <person name="Schmutz J."/>
            <person name="Jabbour D."/>
            <person name="Luo H."/>
            <person name="Baker S.E."/>
            <person name="Pisabarro A.G."/>
            <person name="Walton J.D."/>
            <person name="Blanchette R.A."/>
            <person name="Henrissat B."/>
            <person name="Martin F."/>
            <person name="Cullen D."/>
            <person name="Hibbett D.S."/>
            <person name="Grigoriev I.V."/>
        </authorList>
    </citation>
    <scope>NUCLEOTIDE SEQUENCE [LARGE SCALE GENOMIC DNA]</scope>
    <source>
        <strain evidence="4">FD-172 SS1</strain>
    </source>
</reference>
<dbReference type="HOGENOM" id="CLU_017508_0_0_1"/>
<sequence>MAAEYYHGIPASSPTHELPAPFTPGFQSTPYTPGANDDVAESIPRDSTGTRSQEVPLHDPAETGGFFSRFERPDYSNLVLHIFLCFLAFPLVYLIPNKSTENGLPIFWTRTIVAVVCGIVGAILSLSLLSLGQRSIEAAMWSTIIYDKDITLAQFSALTENPRAPLSAAKLAWLRLSRLNNQEYRRTVKFTWIVAVLMYLALAIVSYLVVFTLGRIVTVHEFVRRQSTDWISSSVPGDLSAADIASAQPWIAAATDSAHFWTFVPSTMSQYIPQPVSFAYPSTSSAPTDQVFFAEVQPTLLHGVPGLGTFNLSTSSNSTEHLGTQVLDVSDTVVTTPNDGLIRWPRWGLQTACESLPNFGTNFIQQAASGNTYAFVPHSVLSDLFNTLRTYTPPTLINNSVNITAFMRAGDAAPSGLDASTIALAGAFPNNGQPLSFSSTILQPSSLPEDYNGWVNIDILLVRLNTSFVPSGAFAGGKSATGIGYDAAVCVELFTPWVAETYNGTAATSVPRTNGIVSPGGMVIGAGQRDSDKALINGGVRQGLSASGKENVFTGMQANARNLLLKDRDPSTNYYPSPTVLSLSDGAFGGPSSYTQLSAPHVAQALAVSDATNLLPFLVGSQPIIAHTYRNTDLASAYAHALPLAIALLIFALMGLPPTFLVPRLPYARPRRDFSLFSWLAVMEDDELLGRVRRMGRLEELGIGAGAGAVDLESMRKTLGKYPVKMREKDF</sequence>
<evidence type="ECO:0000256" key="1">
    <source>
        <dbReference type="SAM" id="MobiDB-lite"/>
    </source>
</evidence>
<accession>A0A067MCT6</accession>
<organism evidence="3 4">
    <name type="scientific">Botryobasidium botryosum (strain FD-172 SS1)</name>
    <dbReference type="NCBI Taxonomy" id="930990"/>
    <lineage>
        <taxon>Eukaryota</taxon>
        <taxon>Fungi</taxon>
        <taxon>Dikarya</taxon>
        <taxon>Basidiomycota</taxon>
        <taxon>Agaricomycotina</taxon>
        <taxon>Agaricomycetes</taxon>
        <taxon>Cantharellales</taxon>
        <taxon>Botryobasidiaceae</taxon>
        <taxon>Botryobasidium</taxon>
    </lineage>
</organism>
<evidence type="ECO:0000313" key="4">
    <source>
        <dbReference type="Proteomes" id="UP000027195"/>
    </source>
</evidence>
<name>A0A067MCT6_BOTB1</name>
<keyword evidence="2" id="KW-0812">Transmembrane</keyword>